<evidence type="ECO:0000313" key="2">
    <source>
        <dbReference type="EMBL" id="SVD49594.1"/>
    </source>
</evidence>
<dbReference type="Gene3D" id="3.20.20.70">
    <property type="entry name" value="Aldolase class I"/>
    <property type="match status" value="1"/>
</dbReference>
<dbReference type="InterPro" id="IPR013785">
    <property type="entry name" value="Aldolase_TIM"/>
</dbReference>
<feature type="non-terminal residue" evidence="2">
    <location>
        <position position="77"/>
    </location>
</feature>
<dbReference type="SUPFAM" id="SSF102114">
    <property type="entry name" value="Radical SAM enzymes"/>
    <property type="match status" value="1"/>
</dbReference>
<dbReference type="InterPro" id="IPR058240">
    <property type="entry name" value="rSAM_sf"/>
</dbReference>
<accession>A0A382VT45</accession>
<dbReference type="EMBL" id="UINC01154353">
    <property type="protein sequence ID" value="SVD49594.1"/>
    <property type="molecule type" value="Genomic_DNA"/>
</dbReference>
<sequence length="77" mass="8848">MLPFMHIYGTAGGNIVPCCEAQEIPLNKKNESALDSWNNENYRELRRALANGERPERCGVCWHNEDSGIVSNRQQWE</sequence>
<organism evidence="2">
    <name type="scientific">marine metagenome</name>
    <dbReference type="NCBI Taxonomy" id="408172"/>
    <lineage>
        <taxon>unclassified sequences</taxon>
        <taxon>metagenomes</taxon>
        <taxon>ecological metagenomes</taxon>
    </lineage>
</organism>
<gene>
    <name evidence="2" type="ORF">METZ01_LOCUS402448</name>
</gene>
<feature type="domain" description="4Fe4S-binding SPASM" evidence="1">
    <location>
        <begin position="6"/>
        <end position="62"/>
    </location>
</feature>
<dbReference type="Pfam" id="PF13186">
    <property type="entry name" value="SPASM"/>
    <property type="match status" value="1"/>
</dbReference>
<name>A0A382VT45_9ZZZZ</name>
<reference evidence="2" key="1">
    <citation type="submission" date="2018-05" db="EMBL/GenBank/DDBJ databases">
        <authorList>
            <person name="Lanie J.A."/>
            <person name="Ng W.-L."/>
            <person name="Kazmierczak K.M."/>
            <person name="Andrzejewski T.M."/>
            <person name="Davidsen T.M."/>
            <person name="Wayne K.J."/>
            <person name="Tettelin H."/>
            <person name="Glass J.I."/>
            <person name="Rusch D."/>
            <person name="Podicherti R."/>
            <person name="Tsui H.-C.T."/>
            <person name="Winkler M.E."/>
        </authorList>
    </citation>
    <scope>NUCLEOTIDE SEQUENCE</scope>
</reference>
<dbReference type="CDD" id="cd21109">
    <property type="entry name" value="SPASM"/>
    <property type="match status" value="1"/>
</dbReference>
<protein>
    <recommendedName>
        <fullName evidence="1">4Fe4S-binding SPASM domain-containing protein</fullName>
    </recommendedName>
</protein>
<proteinExistence type="predicted"/>
<dbReference type="AlphaFoldDB" id="A0A382VT45"/>
<evidence type="ECO:0000259" key="1">
    <source>
        <dbReference type="Pfam" id="PF13186"/>
    </source>
</evidence>
<dbReference type="InterPro" id="IPR023885">
    <property type="entry name" value="4Fe4S-binding_SPASM_dom"/>
</dbReference>